<dbReference type="InterPro" id="IPR002470">
    <property type="entry name" value="Peptidase_S9A"/>
</dbReference>
<dbReference type="AlphaFoldDB" id="A0A1W6JZ97"/>
<dbReference type="GO" id="GO:0070012">
    <property type="term" value="F:oligopeptidase activity"/>
    <property type="evidence" value="ECO:0007669"/>
    <property type="project" value="TreeGrafter"/>
</dbReference>
<reference evidence="4 5" key="1">
    <citation type="submission" date="2017-03" db="EMBL/GenBank/DDBJ databases">
        <title>Sulfur activation and transportation mechanism of thermophilic Archaea Acidianus manzaensis YN-25.</title>
        <authorList>
            <person name="Ma Y."/>
            <person name="Yang Y."/>
            <person name="Xia J."/>
        </authorList>
    </citation>
    <scope>NUCLEOTIDE SEQUENCE [LARGE SCALE GENOMIC DNA]</scope>
    <source>
        <strain evidence="4 5">YN-25</strain>
    </source>
</reference>
<organism evidence="4 5">
    <name type="scientific">Acidianus manzaensis</name>
    <dbReference type="NCBI Taxonomy" id="282676"/>
    <lineage>
        <taxon>Archaea</taxon>
        <taxon>Thermoproteota</taxon>
        <taxon>Thermoprotei</taxon>
        <taxon>Sulfolobales</taxon>
        <taxon>Sulfolobaceae</taxon>
        <taxon>Acidianus</taxon>
    </lineage>
</organism>
<comment type="catalytic activity">
    <reaction evidence="1">
        <text>Hydrolysis of Pro-|-Xaa &gt;&gt; Ala-|-Xaa in oligopeptides.</text>
        <dbReference type="EC" id="3.4.21.26"/>
    </reaction>
</comment>
<gene>
    <name evidence="4" type="ORF">B6F84_05785</name>
</gene>
<evidence type="ECO:0000313" key="4">
    <source>
        <dbReference type="EMBL" id="ARM75596.1"/>
    </source>
</evidence>
<dbReference type="KEGG" id="aman:B6F84_05785"/>
<name>A0A1W6JZ97_9CREN</name>
<dbReference type="PANTHER" id="PTHR42881">
    <property type="entry name" value="PROLYL ENDOPEPTIDASE"/>
    <property type="match status" value="1"/>
</dbReference>
<dbReference type="Pfam" id="PF00326">
    <property type="entry name" value="Peptidase_S9"/>
    <property type="match status" value="1"/>
</dbReference>
<dbReference type="GO" id="GO:0004252">
    <property type="term" value="F:serine-type endopeptidase activity"/>
    <property type="evidence" value="ECO:0007669"/>
    <property type="project" value="UniProtKB-EC"/>
</dbReference>
<evidence type="ECO:0000256" key="2">
    <source>
        <dbReference type="ARBA" id="ARBA00011897"/>
    </source>
</evidence>
<dbReference type="PRINTS" id="PR00862">
    <property type="entry name" value="PROLIGOPTASE"/>
</dbReference>
<dbReference type="SUPFAM" id="SSF50993">
    <property type="entry name" value="Peptidase/esterase 'gauge' domain"/>
    <property type="match status" value="1"/>
</dbReference>
<dbReference type="RefSeq" id="WP_148691367.1">
    <property type="nucleotide sequence ID" value="NZ_CP020477.1"/>
</dbReference>
<evidence type="ECO:0000313" key="5">
    <source>
        <dbReference type="Proteomes" id="UP000193404"/>
    </source>
</evidence>
<dbReference type="STRING" id="282676.B6F84_05785"/>
<dbReference type="OrthoDB" id="31240at2157"/>
<evidence type="ECO:0000256" key="1">
    <source>
        <dbReference type="ARBA" id="ARBA00001070"/>
    </source>
</evidence>
<dbReference type="InterPro" id="IPR029058">
    <property type="entry name" value="AB_hydrolase_fold"/>
</dbReference>
<dbReference type="Gene3D" id="3.40.50.1820">
    <property type="entry name" value="alpha/beta hydrolase"/>
    <property type="match status" value="1"/>
</dbReference>
<evidence type="ECO:0000259" key="3">
    <source>
        <dbReference type="Pfam" id="PF00326"/>
    </source>
</evidence>
<accession>A0A1W6JZ97</accession>
<dbReference type="GeneID" id="41590411"/>
<dbReference type="InterPro" id="IPR051167">
    <property type="entry name" value="Prolyl_oligopep/macrocyclase"/>
</dbReference>
<protein>
    <recommendedName>
        <fullName evidence="2">prolyl oligopeptidase</fullName>
        <ecNumber evidence="2">3.4.21.26</ecNumber>
    </recommendedName>
</protein>
<keyword evidence="5" id="KW-1185">Reference proteome</keyword>
<proteinExistence type="predicted"/>
<dbReference type="InterPro" id="IPR001375">
    <property type="entry name" value="Peptidase_S9_cat"/>
</dbReference>
<dbReference type="EMBL" id="CP020477">
    <property type="protein sequence ID" value="ARM75596.1"/>
    <property type="molecule type" value="Genomic_DNA"/>
</dbReference>
<dbReference type="PANTHER" id="PTHR42881:SF2">
    <property type="entry name" value="PROLYL ENDOPEPTIDASE"/>
    <property type="match status" value="1"/>
</dbReference>
<sequence length="576" mass="66142">MVEDPYIYLENLEDSRTKKFIEETNKETVQKLGEKASEIYNEILKSLKRENPLSLIALKDDAVVLFYGEKGRIVSLNNNKEVYSSSEYVISSLQRVYGSDKEFAITIGKKGSDKTRLILLPRGKEIDEMADNPFYLNNELCYVKTYTENTPPDGGEIPTQRIICNGEIVYGKDLKPGQFIGVKVINDEIFLVKSNGWRWEELYYGERLDNLKKIDEGEIIIPIKDGPIYLKNNMIKNKDKEMIKIDYPVVDVVSGEDFIAVEVIKDYRTPILYYDINGKKREEEENHDNVSVMDANNDNLYLIETSFNFRYRIIKNGKTILESEEKENFSVNDIYVKDETLLHGFLVSQQDRPKGVIVYGYGGFRVSLLPFYSVTFSYLIKNGYSVLITNLRGGYENGEEWHKAGMLLNKKNVFKDFETFIKLVKHLGGKVIAMGGSNGGLLVGATINEEPVDCAIISHPVLDMMRYHKLYVGKYWLEEYGNPDDPKYKEYLLSYSPYHNIKGKLPKTLVVTGINDDRVHPAHALKYVAKRKEEFNDKNVLLLTQDKGHAISDPESTAQEFSYEIAFIEECIENKL</sequence>
<feature type="domain" description="Peptidase S9 prolyl oligopeptidase catalytic" evidence="3">
    <location>
        <begin position="373"/>
        <end position="574"/>
    </location>
</feature>
<dbReference type="SUPFAM" id="SSF53474">
    <property type="entry name" value="alpha/beta-Hydrolases"/>
    <property type="match status" value="1"/>
</dbReference>
<dbReference type="Proteomes" id="UP000193404">
    <property type="component" value="Chromosome"/>
</dbReference>
<dbReference type="EC" id="3.4.21.26" evidence="2"/>
<dbReference type="GO" id="GO:0005829">
    <property type="term" value="C:cytosol"/>
    <property type="evidence" value="ECO:0007669"/>
    <property type="project" value="TreeGrafter"/>
</dbReference>
<dbReference type="GO" id="GO:0006508">
    <property type="term" value="P:proteolysis"/>
    <property type="evidence" value="ECO:0007669"/>
    <property type="project" value="InterPro"/>
</dbReference>